<gene>
    <name evidence="2" type="ORF">KSV97_03010</name>
    <name evidence="3" type="ORF">KSW06_03190</name>
</gene>
<dbReference type="Proteomes" id="UP001196408">
    <property type="component" value="Unassembled WGS sequence"/>
</dbReference>
<protein>
    <recommendedName>
        <fullName evidence="1">SGNH hydrolase-type esterase domain-containing protein</fullName>
    </recommendedName>
</protein>
<dbReference type="Pfam" id="PF13472">
    <property type="entry name" value="Lipase_GDSL_2"/>
    <property type="match status" value="1"/>
</dbReference>
<dbReference type="RefSeq" id="WP_217747208.1">
    <property type="nucleotide sequence ID" value="NZ_JAHOEB010000013.1"/>
</dbReference>
<dbReference type="InterPro" id="IPR013830">
    <property type="entry name" value="SGNH_hydro"/>
</dbReference>
<accession>A0AAW4MW70</accession>
<dbReference type="AlphaFoldDB" id="A0AAW4MW70"/>
<dbReference type="PANTHER" id="PTHR30383">
    <property type="entry name" value="THIOESTERASE 1/PROTEASE 1/LYSOPHOSPHOLIPASE L1"/>
    <property type="match status" value="1"/>
</dbReference>
<name>A0AAW4MW70_9FIRM</name>
<evidence type="ECO:0000313" key="4">
    <source>
        <dbReference type="Proteomes" id="UP001196408"/>
    </source>
</evidence>
<dbReference type="InterPro" id="IPR051532">
    <property type="entry name" value="Ester_Hydrolysis_Enzymes"/>
</dbReference>
<evidence type="ECO:0000313" key="2">
    <source>
        <dbReference type="EMBL" id="MBV3382212.1"/>
    </source>
</evidence>
<evidence type="ECO:0000313" key="3">
    <source>
        <dbReference type="EMBL" id="MBV3392270.1"/>
    </source>
</evidence>
<sequence>MNIVCYGDSNTYGFNPLDGGCYETNWVDIVRENYKDDFVVNAGLNGRLVEPRQFLYDVTLRQYAPIGLLVIMLGTNNVDHLEPVEHITVGLHVMLRRALSKAEHILLLAPPYLRNDEERYQRSKELNKKLKVLADSFHADFIDVEEVVSELAFDGIHLTKKGHEQLGKTIVDYMKKSL</sequence>
<dbReference type="Proteomes" id="UP001197492">
    <property type="component" value="Unassembled WGS sequence"/>
</dbReference>
<keyword evidence="5" id="KW-1185">Reference proteome</keyword>
<proteinExistence type="predicted"/>
<feature type="domain" description="SGNH hydrolase-type esterase" evidence="1">
    <location>
        <begin position="5"/>
        <end position="164"/>
    </location>
</feature>
<dbReference type="EMBL" id="JAHOEF010000012">
    <property type="protein sequence ID" value="MBV3382212.1"/>
    <property type="molecule type" value="Genomic_DNA"/>
</dbReference>
<dbReference type="EMBL" id="JAHOEL010000013">
    <property type="protein sequence ID" value="MBV3392270.1"/>
    <property type="molecule type" value="Genomic_DNA"/>
</dbReference>
<organism evidence="2 4">
    <name type="scientific">Catenibacterium mitsuokai</name>
    <dbReference type="NCBI Taxonomy" id="100886"/>
    <lineage>
        <taxon>Bacteria</taxon>
        <taxon>Bacillati</taxon>
        <taxon>Bacillota</taxon>
        <taxon>Erysipelotrichia</taxon>
        <taxon>Erysipelotrichales</taxon>
        <taxon>Coprobacillaceae</taxon>
        <taxon>Catenibacterium</taxon>
    </lineage>
</organism>
<comment type="caution">
    <text evidence="2">The sequence shown here is derived from an EMBL/GenBank/DDBJ whole genome shotgun (WGS) entry which is preliminary data.</text>
</comment>
<reference evidence="2 5" key="1">
    <citation type="submission" date="2021-06" db="EMBL/GenBank/DDBJ databases">
        <title>Collection of gut derived symbiotic bacterial strains cultured from healthy donors.</title>
        <authorList>
            <person name="Lin H."/>
            <person name="Littmann E."/>
            <person name="Pamer E.G."/>
        </authorList>
    </citation>
    <scope>NUCLEOTIDE SEQUENCE</scope>
    <source>
        <strain evidence="3 5">MSK.21.70</strain>
        <strain evidence="2">MSK.21.82</strain>
    </source>
</reference>
<evidence type="ECO:0000259" key="1">
    <source>
        <dbReference type="Pfam" id="PF13472"/>
    </source>
</evidence>
<evidence type="ECO:0000313" key="5">
    <source>
        <dbReference type="Proteomes" id="UP001197492"/>
    </source>
</evidence>